<keyword evidence="1" id="KW-0472">Membrane</keyword>
<feature type="transmembrane region" description="Helical" evidence="1">
    <location>
        <begin position="18"/>
        <end position="39"/>
    </location>
</feature>
<comment type="caution">
    <text evidence="2">The sequence shown here is derived from an EMBL/GenBank/DDBJ whole genome shotgun (WGS) entry which is preliminary data.</text>
</comment>
<gene>
    <name evidence="2" type="ORF">GZ77_12300</name>
</gene>
<organism evidence="2 3">
    <name type="scientific">Endozoicomonas montiporae</name>
    <dbReference type="NCBI Taxonomy" id="1027273"/>
    <lineage>
        <taxon>Bacteria</taxon>
        <taxon>Pseudomonadati</taxon>
        <taxon>Pseudomonadota</taxon>
        <taxon>Gammaproteobacteria</taxon>
        <taxon>Oceanospirillales</taxon>
        <taxon>Endozoicomonadaceae</taxon>
        <taxon>Endozoicomonas</taxon>
    </lineage>
</organism>
<evidence type="ECO:0000313" key="3">
    <source>
        <dbReference type="Proteomes" id="UP000028006"/>
    </source>
</evidence>
<keyword evidence="3" id="KW-1185">Reference proteome</keyword>
<name>A0A081N447_9GAMM</name>
<dbReference type="AlphaFoldDB" id="A0A081N447"/>
<protein>
    <submittedName>
        <fullName evidence="2">Uncharacterized protein</fullName>
    </submittedName>
</protein>
<keyword evidence="1" id="KW-0812">Transmembrane</keyword>
<sequence length="95" mass="10410">MITVTSAAAGEGANMHCLMKHFCTIIITAPISIKMYSLMDMGSKHTGRPILKRITPGGQTIVHILKAVYAIIVLVQICFSARLLKVQILLFTLLQ</sequence>
<proteinExistence type="predicted"/>
<evidence type="ECO:0000313" key="2">
    <source>
        <dbReference type="EMBL" id="KEQ13220.1"/>
    </source>
</evidence>
<dbReference type="Proteomes" id="UP000028006">
    <property type="component" value="Unassembled WGS sequence"/>
</dbReference>
<keyword evidence="1" id="KW-1133">Transmembrane helix</keyword>
<feature type="transmembrane region" description="Helical" evidence="1">
    <location>
        <begin position="60"/>
        <end position="84"/>
    </location>
</feature>
<evidence type="ECO:0000256" key="1">
    <source>
        <dbReference type="SAM" id="Phobius"/>
    </source>
</evidence>
<dbReference type="EMBL" id="JOKG01000003">
    <property type="protein sequence ID" value="KEQ13220.1"/>
    <property type="molecule type" value="Genomic_DNA"/>
</dbReference>
<accession>A0A081N447</accession>
<reference evidence="2 3" key="1">
    <citation type="submission" date="2014-06" db="EMBL/GenBank/DDBJ databases">
        <title>Whole Genome Sequences of Three Symbiotic Endozoicomonas Bacteria.</title>
        <authorList>
            <person name="Neave M.J."/>
            <person name="Apprill A."/>
            <person name="Voolstra C.R."/>
        </authorList>
    </citation>
    <scope>NUCLEOTIDE SEQUENCE [LARGE SCALE GENOMIC DNA]</scope>
    <source>
        <strain evidence="2 3">LMG 24815</strain>
    </source>
</reference>